<organism evidence="1">
    <name type="scientific">Uncultured Desulfatiglans sp</name>
    <dbReference type="NCBI Taxonomy" id="1748965"/>
    <lineage>
        <taxon>Bacteria</taxon>
        <taxon>Pseudomonadati</taxon>
        <taxon>Thermodesulfobacteriota</taxon>
        <taxon>Desulfobacteria</taxon>
        <taxon>Desulfatiglandales</taxon>
        <taxon>Desulfatiglandaceae</taxon>
        <taxon>Desulfatiglans</taxon>
        <taxon>environmental samples</taxon>
    </lineage>
</organism>
<proteinExistence type="predicted"/>
<dbReference type="AlphaFoldDB" id="A0A653AAS9"/>
<gene>
    <name evidence="1" type="ORF">TRIP_B350202</name>
</gene>
<dbReference type="EMBL" id="UPXX01000029">
    <property type="protein sequence ID" value="VBB45105.1"/>
    <property type="molecule type" value="Genomic_DNA"/>
</dbReference>
<protein>
    <submittedName>
        <fullName evidence="1">Uncharacterized protein</fullName>
    </submittedName>
</protein>
<name>A0A653AAS9_UNCDX</name>
<sequence>MEWLAPSLRRRCPTKSRRLTDTLNLYRELFNECISERDLLTKLLVWENHFMQCIPEHFTAIFKVITFGNNLRPLHQLTHVS</sequence>
<evidence type="ECO:0000313" key="1">
    <source>
        <dbReference type="EMBL" id="VBB45105.1"/>
    </source>
</evidence>
<reference evidence="1" key="1">
    <citation type="submission" date="2018-07" db="EMBL/GenBank/DDBJ databases">
        <authorList>
            <consortium name="Genoscope - CEA"/>
            <person name="William W."/>
        </authorList>
    </citation>
    <scope>NUCLEOTIDE SEQUENCE</scope>
    <source>
        <strain evidence="1">IK1</strain>
    </source>
</reference>
<accession>A0A653AAS9</accession>